<evidence type="ECO:0000256" key="1">
    <source>
        <dbReference type="SAM" id="SignalP"/>
    </source>
</evidence>
<feature type="signal peptide" evidence="1">
    <location>
        <begin position="1"/>
        <end position="25"/>
    </location>
</feature>
<proteinExistence type="predicted"/>
<feature type="chain" id="PRO_5016333109" evidence="1">
    <location>
        <begin position="26"/>
        <end position="400"/>
    </location>
</feature>
<keyword evidence="1" id="KW-0732">Signal</keyword>
<reference evidence="2 3" key="1">
    <citation type="submission" date="2018-01" db="EMBL/GenBank/DDBJ databases">
        <title>G. obscuriglobus.</title>
        <authorList>
            <person name="Franke J."/>
            <person name="Blomberg W."/>
            <person name="Selmecki A."/>
        </authorList>
    </citation>
    <scope>NUCLEOTIDE SEQUENCE [LARGE SCALE GENOMIC DNA]</scope>
    <source>
        <strain evidence="2 3">DSM 5831</strain>
    </source>
</reference>
<dbReference type="KEGG" id="gog:C1280_32575"/>
<gene>
    <name evidence="2" type="ORF">C1280_32575</name>
</gene>
<sequence length="400" mass="43793">MRIRYIGGAVLAAVVAVACPERAVAQESFPTPINNGDFAGGGAFPIPTGRAGDSGFYTSAEFTMLRQSKAIGPQDIGFRGLYDTMGTITGIPGTFLGSGTPALNTKSGGAGTYQPGFVAEIGYKFDTGTRVYLKYLQLFDAQYSSGATQYPLGFRSNGDLTDTFLSSPVYNFTTFFNGPTQDTNFDVGNAGNNTAGLWNAADVMDSKFTQRYQQAELGMRMPMFATEYSSVYGLGGARFAWFFERFTWRTVDLDQTGNSTPQSAAEYSNTLSQRMYGLFVGCGHEIYLGNMFSLSSDLTAAAYLDVVKGRAKYKLGDDTTQSKYGRNTWSLVPSLTADVNLWMYPVEGVQLRVGYSAMTFFNTRYMKDPVGFNFGNIDPNYATKYFRLLHGFNIGVGFFF</sequence>
<keyword evidence="3" id="KW-1185">Reference proteome</keyword>
<dbReference type="AlphaFoldDB" id="A0A2Z3HHI2"/>
<accession>A0A2Z3HHI2</accession>
<protein>
    <submittedName>
        <fullName evidence="2">Uncharacterized protein</fullName>
    </submittedName>
</protein>
<dbReference type="OrthoDB" id="257825at2"/>
<organism evidence="2 3">
    <name type="scientific">Gemmata obscuriglobus</name>
    <dbReference type="NCBI Taxonomy" id="114"/>
    <lineage>
        <taxon>Bacteria</taxon>
        <taxon>Pseudomonadati</taxon>
        <taxon>Planctomycetota</taxon>
        <taxon>Planctomycetia</taxon>
        <taxon>Gemmatales</taxon>
        <taxon>Gemmataceae</taxon>
        <taxon>Gemmata</taxon>
    </lineage>
</organism>
<evidence type="ECO:0000313" key="2">
    <source>
        <dbReference type="EMBL" id="AWM41264.1"/>
    </source>
</evidence>
<dbReference type="RefSeq" id="WP_010040879.1">
    <property type="nucleotide sequence ID" value="NZ_CP025958.1"/>
</dbReference>
<evidence type="ECO:0000313" key="3">
    <source>
        <dbReference type="Proteomes" id="UP000245802"/>
    </source>
</evidence>
<dbReference type="EMBL" id="CP025958">
    <property type="protein sequence ID" value="AWM41264.1"/>
    <property type="molecule type" value="Genomic_DNA"/>
</dbReference>
<dbReference type="PROSITE" id="PS51257">
    <property type="entry name" value="PROKAR_LIPOPROTEIN"/>
    <property type="match status" value="1"/>
</dbReference>
<name>A0A2Z3HHI2_9BACT</name>
<dbReference type="Proteomes" id="UP000245802">
    <property type="component" value="Chromosome"/>
</dbReference>